<feature type="region of interest" description="Disordered" evidence="1">
    <location>
        <begin position="30"/>
        <end position="58"/>
    </location>
</feature>
<comment type="caution">
    <text evidence="2">The sequence shown here is derived from an EMBL/GenBank/DDBJ whole genome shotgun (WGS) entry which is preliminary data.</text>
</comment>
<sequence>MKSITTERKHIAFSVFFVFVLARHRRLPCRLGSRPPRSGPRHARSRRHDPRPHSARSPVATRIATTSTGYGLICLEVPLFPPARQRRRPCVPADAVAPGECAEPARRCPSHLCPRRSVDGELLLALRRPLACGPQFFASRTIRNVDRRRGSSALQKSAPVGISGVRCRNRCNDSLISPADVRALRASQFARDRHGQAFFTEQGKEQASRLAAT</sequence>
<name>A0ABU0B720_9HYPH</name>
<protein>
    <submittedName>
        <fullName evidence="2">Uncharacterized protein</fullName>
    </submittedName>
</protein>
<reference evidence="2 3" key="1">
    <citation type="submission" date="2023-07" db="EMBL/GenBank/DDBJ databases">
        <title>Genomic Encyclopedia of Type Strains, Phase IV (KMG-IV): sequencing the most valuable type-strain genomes for metagenomic binning, comparative biology and taxonomic classification.</title>
        <authorList>
            <person name="Goeker M."/>
        </authorList>
    </citation>
    <scope>NUCLEOTIDE SEQUENCE [LARGE SCALE GENOMIC DNA]</scope>
    <source>
        <strain evidence="2 3">DSM 2457</strain>
    </source>
</reference>
<evidence type="ECO:0000256" key="1">
    <source>
        <dbReference type="SAM" id="MobiDB-lite"/>
    </source>
</evidence>
<organism evidence="2 3">
    <name type="scientific">Ancylobacter polymorphus</name>
    <dbReference type="NCBI Taxonomy" id="223390"/>
    <lineage>
        <taxon>Bacteria</taxon>
        <taxon>Pseudomonadati</taxon>
        <taxon>Pseudomonadota</taxon>
        <taxon>Alphaproteobacteria</taxon>
        <taxon>Hyphomicrobiales</taxon>
        <taxon>Xanthobacteraceae</taxon>
        <taxon>Ancylobacter</taxon>
    </lineage>
</organism>
<dbReference type="Proteomes" id="UP001224682">
    <property type="component" value="Unassembled WGS sequence"/>
</dbReference>
<gene>
    <name evidence="2" type="ORF">J2S75_000632</name>
</gene>
<dbReference type="EMBL" id="JAUSUI010000001">
    <property type="protein sequence ID" value="MDQ0301621.1"/>
    <property type="molecule type" value="Genomic_DNA"/>
</dbReference>
<proteinExistence type="predicted"/>
<feature type="compositionally biased region" description="Basic residues" evidence="1">
    <location>
        <begin position="39"/>
        <end position="54"/>
    </location>
</feature>
<evidence type="ECO:0000313" key="3">
    <source>
        <dbReference type="Proteomes" id="UP001224682"/>
    </source>
</evidence>
<evidence type="ECO:0000313" key="2">
    <source>
        <dbReference type="EMBL" id="MDQ0301621.1"/>
    </source>
</evidence>
<keyword evidence="3" id="KW-1185">Reference proteome</keyword>
<accession>A0ABU0B720</accession>